<feature type="non-terminal residue" evidence="2">
    <location>
        <position position="1"/>
    </location>
</feature>
<gene>
    <name evidence="2" type="ORF">PENTCL1PPCAC_6677</name>
</gene>
<dbReference type="InterPro" id="IPR053302">
    <property type="entry name" value="CRAL-TRIO_domain"/>
</dbReference>
<keyword evidence="3" id="KW-1185">Reference proteome</keyword>
<accession>A0AAV5SP08</accession>
<dbReference type="Pfam" id="PF00650">
    <property type="entry name" value="CRAL_TRIO"/>
    <property type="match status" value="1"/>
</dbReference>
<sequence>LDLDGLKLDPSLVSIVTGPYRILWAACYTNYPEWINTTLIVNCPPFMSLLWKAISPLLPERTRNKVRICSNSSEAKVVARS</sequence>
<dbReference type="SUPFAM" id="SSF52087">
    <property type="entry name" value="CRAL/TRIO domain"/>
    <property type="match status" value="1"/>
</dbReference>
<dbReference type="Gene3D" id="3.40.525.10">
    <property type="entry name" value="CRAL-TRIO lipid binding domain"/>
    <property type="match status" value="1"/>
</dbReference>
<dbReference type="AlphaFoldDB" id="A0AAV5SP08"/>
<comment type="caution">
    <text evidence="2">The sequence shown here is derived from an EMBL/GenBank/DDBJ whole genome shotgun (WGS) entry which is preliminary data.</text>
</comment>
<proteinExistence type="predicted"/>
<evidence type="ECO:0000313" key="3">
    <source>
        <dbReference type="Proteomes" id="UP001432027"/>
    </source>
</evidence>
<evidence type="ECO:0000313" key="2">
    <source>
        <dbReference type="EMBL" id="GMS84502.1"/>
    </source>
</evidence>
<organism evidence="2 3">
    <name type="scientific">Pristionchus entomophagus</name>
    <dbReference type="NCBI Taxonomy" id="358040"/>
    <lineage>
        <taxon>Eukaryota</taxon>
        <taxon>Metazoa</taxon>
        <taxon>Ecdysozoa</taxon>
        <taxon>Nematoda</taxon>
        <taxon>Chromadorea</taxon>
        <taxon>Rhabditida</taxon>
        <taxon>Rhabditina</taxon>
        <taxon>Diplogasteromorpha</taxon>
        <taxon>Diplogasteroidea</taxon>
        <taxon>Neodiplogasteridae</taxon>
        <taxon>Pristionchus</taxon>
    </lineage>
</organism>
<protein>
    <recommendedName>
        <fullName evidence="1">CRAL-TRIO domain-containing protein</fullName>
    </recommendedName>
</protein>
<feature type="non-terminal residue" evidence="2">
    <location>
        <position position="81"/>
    </location>
</feature>
<dbReference type="Proteomes" id="UP001432027">
    <property type="component" value="Unassembled WGS sequence"/>
</dbReference>
<evidence type="ECO:0000259" key="1">
    <source>
        <dbReference type="PROSITE" id="PS50191"/>
    </source>
</evidence>
<reference evidence="2" key="1">
    <citation type="submission" date="2023-10" db="EMBL/GenBank/DDBJ databases">
        <title>Genome assembly of Pristionchus species.</title>
        <authorList>
            <person name="Yoshida K."/>
            <person name="Sommer R.J."/>
        </authorList>
    </citation>
    <scope>NUCLEOTIDE SEQUENCE</scope>
    <source>
        <strain evidence="2">RS0144</strain>
    </source>
</reference>
<dbReference type="PROSITE" id="PS50191">
    <property type="entry name" value="CRAL_TRIO"/>
    <property type="match status" value="1"/>
</dbReference>
<dbReference type="InterPro" id="IPR036865">
    <property type="entry name" value="CRAL-TRIO_dom_sf"/>
</dbReference>
<dbReference type="PANTHER" id="PTHR47159">
    <property type="entry name" value="PROTEIN CBG07705-RELATED"/>
    <property type="match status" value="1"/>
</dbReference>
<name>A0AAV5SP08_9BILA</name>
<dbReference type="CDD" id="cd00170">
    <property type="entry name" value="SEC14"/>
    <property type="match status" value="1"/>
</dbReference>
<dbReference type="EMBL" id="BTSX01000002">
    <property type="protein sequence ID" value="GMS84502.1"/>
    <property type="molecule type" value="Genomic_DNA"/>
</dbReference>
<dbReference type="PANTHER" id="PTHR47159:SF4">
    <property type="entry name" value="CRAL-TRIO DOMAIN-CONTAINING PROTEIN"/>
    <property type="match status" value="1"/>
</dbReference>
<dbReference type="InterPro" id="IPR001251">
    <property type="entry name" value="CRAL-TRIO_dom"/>
</dbReference>
<feature type="domain" description="CRAL-TRIO" evidence="1">
    <location>
        <begin position="1"/>
        <end position="81"/>
    </location>
</feature>